<dbReference type="SMART" id="SM00530">
    <property type="entry name" value="HTH_XRE"/>
    <property type="match status" value="1"/>
</dbReference>
<evidence type="ECO:0000313" key="3">
    <source>
        <dbReference type="EMBL" id="NYD53716.1"/>
    </source>
</evidence>
<dbReference type="InterPro" id="IPR010982">
    <property type="entry name" value="Lambda_DNA-bd_dom_sf"/>
</dbReference>
<keyword evidence="4" id="KW-1185">Reference proteome</keyword>
<dbReference type="CDD" id="cd02209">
    <property type="entry name" value="cupin_XRE_C"/>
    <property type="match status" value="1"/>
</dbReference>
<dbReference type="GO" id="GO:0005829">
    <property type="term" value="C:cytosol"/>
    <property type="evidence" value="ECO:0007669"/>
    <property type="project" value="TreeGrafter"/>
</dbReference>
<reference evidence="3 4" key="1">
    <citation type="submission" date="2020-07" db="EMBL/GenBank/DDBJ databases">
        <title>Sequencing the genomes of 1000 actinobacteria strains.</title>
        <authorList>
            <person name="Klenk H.-P."/>
        </authorList>
    </citation>
    <scope>NUCLEOTIDE SEQUENCE [LARGE SCALE GENOMIC DNA]</scope>
    <source>
        <strain evidence="3 4">DSM 22185</strain>
    </source>
</reference>
<sequence>MTDNRDDQTKAIGAAVRSYRKARGLTLRQLAEKTGLSAAFLSLAERGLSAFALTSLRAIATALEVETNDLLTFESEETAAGEAGAVVADPEVHVHHRDEPAAMEIVASGYRYRLLSSPWPGKQLETLLVTVPPAVRGEVSSGHEGEEFCYVLKGELIFIVGDEEYLLREGESIHIDSSHPHTLHNATESNVETLWSITPPIFAQSSSAHIPSMKRRRL</sequence>
<dbReference type="SUPFAM" id="SSF47413">
    <property type="entry name" value="lambda repressor-like DNA-binding domains"/>
    <property type="match status" value="1"/>
</dbReference>
<dbReference type="GO" id="GO:0003677">
    <property type="term" value="F:DNA binding"/>
    <property type="evidence" value="ECO:0007669"/>
    <property type="project" value="UniProtKB-KW"/>
</dbReference>
<evidence type="ECO:0000259" key="2">
    <source>
        <dbReference type="PROSITE" id="PS50943"/>
    </source>
</evidence>
<dbReference type="InterPro" id="IPR050807">
    <property type="entry name" value="TransReg_Diox_bact_type"/>
</dbReference>
<accession>A0A7Y9ETX6</accession>
<dbReference type="PANTHER" id="PTHR46797">
    <property type="entry name" value="HTH-TYPE TRANSCRIPTIONAL REGULATOR"/>
    <property type="match status" value="1"/>
</dbReference>
<dbReference type="SUPFAM" id="SSF51182">
    <property type="entry name" value="RmlC-like cupins"/>
    <property type="match status" value="1"/>
</dbReference>
<feature type="domain" description="HTH cro/C1-type" evidence="2">
    <location>
        <begin position="16"/>
        <end position="70"/>
    </location>
</feature>
<protein>
    <submittedName>
        <fullName evidence="3">Transcriptional regulator with XRE-family HTH domain</fullName>
    </submittedName>
</protein>
<dbReference type="AlphaFoldDB" id="A0A7Y9ETX6"/>
<dbReference type="Gene3D" id="1.10.260.40">
    <property type="entry name" value="lambda repressor-like DNA-binding domains"/>
    <property type="match status" value="1"/>
</dbReference>
<organism evidence="3 4">
    <name type="scientific">Microbacterium pseudoresistens</name>
    <dbReference type="NCBI Taxonomy" id="640634"/>
    <lineage>
        <taxon>Bacteria</taxon>
        <taxon>Bacillati</taxon>
        <taxon>Actinomycetota</taxon>
        <taxon>Actinomycetes</taxon>
        <taxon>Micrococcales</taxon>
        <taxon>Microbacteriaceae</taxon>
        <taxon>Microbacterium</taxon>
    </lineage>
</organism>
<comment type="caution">
    <text evidence="3">The sequence shown here is derived from an EMBL/GenBank/DDBJ whole genome shotgun (WGS) entry which is preliminary data.</text>
</comment>
<dbReference type="CDD" id="cd00093">
    <property type="entry name" value="HTH_XRE"/>
    <property type="match status" value="1"/>
</dbReference>
<dbReference type="RefSeq" id="WP_179431488.1">
    <property type="nucleotide sequence ID" value="NZ_BAABLC010000007.1"/>
</dbReference>
<name>A0A7Y9ETX6_9MICO</name>
<evidence type="ECO:0000313" key="4">
    <source>
        <dbReference type="Proteomes" id="UP000552045"/>
    </source>
</evidence>
<dbReference type="Pfam" id="PF07883">
    <property type="entry name" value="Cupin_2"/>
    <property type="match status" value="1"/>
</dbReference>
<dbReference type="InterPro" id="IPR014710">
    <property type="entry name" value="RmlC-like_jellyroll"/>
</dbReference>
<dbReference type="InterPro" id="IPR001387">
    <property type="entry name" value="Cro/C1-type_HTH"/>
</dbReference>
<proteinExistence type="predicted"/>
<dbReference type="GO" id="GO:0003700">
    <property type="term" value="F:DNA-binding transcription factor activity"/>
    <property type="evidence" value="ECO:0007669"/>
    <property type="project" value="TreeGrafter"/>
</dbReference>
<dbReference type="InterPro" id="IPR011051">
    <property type="entry name" value="RmlC_Cupin_sf"/>
</dbReference>
<dbReference type="Gene3D" id="2.60.120.10">
    <property type="entry name" value="Jelly Rolls"/>
    <property type="match status" value="1"/>
</dbReference>
<dbReference type="EMBL" id="JACCBH010000001">
    <property type="protein sequence ID" value="NYD53716.1"/>
    <property type="molecule type" value="Genomic_DNA"/>
</dbReference>
<dbReference type="Proteomes" id="UP000552045">
    <property type="component" value="Unassembled WGS sequence"/>
</dbReference>
<evidence type="ECO:0000256" key="1">
    <source>
        <dbReference type="ARBA" id="ARBA00023125"/>
    </source>
</evidence>
<dbReference type="Pfam" id="PF01381">
    <property type="entry name" value="HTH_3"/>
    <property type="match status" value="1"/>
</dbReference>
<gene>
    <name evidence="3" type="ORF">BKA02_000771</name>
</gene>
<keyword evidence="1" id="KW-0238">DNA-binding</keyword>
<dbReference type="PANTHER" id="PTHR46797:SF25">
    <property type="entry name" value="TRANSCRIPTIONAL REGULATOR"/>
    <property type="match status" value="1"/>
</dbReference>
<dbReference type="InterPro" id="IPR013096">
    <property type="entry name" value="Cupin_2"/>
</dbReference>
<dbReference type="PROSITE" id="PS50943">
    <property type="entry name" value="HTH_CROC1"/>
    <property type="match status" value="1"/>
</dbReference>